<keyword evidence="2" id="KW-0472">Membrane</keyword>
<keyword evidence="2" id="KW-1133">Transmembrane helix</keyword>
<accession>A0AAD5Q2W5</accession>
<sequence length="428" mass="47704">MLDLVGAVWMRLRRRLEDTGAGAGADADGSLSDAALMDDEATAALDAQHLVVLNVCGWLSVSLYSLLALAILWKTAQHFRHRSTPRKRVFHVLLFASVVLNLPDPVGWIVWPLTESWIYTYPLRIYSLILQSICKSIISIAWSEVVSAGQSYERRRASHVVMAFNGMLLLWGVSVPLLLARYPNDVYGQSDFMQSKLRKVFTYTGVGIIFIYGLLLTYQGMRLRRRLMLAKGTVPIGSVEKSLSQLMLTVYVIVFSDVMRLGSLLAYELKVDMPMTTFLVCNNLIPNIFPTICMLYLMRRFTRRDAARSTDKRAPSSCSQPGANVWARRGTLSMDATLSRFMTDDRDSDLHNTPVLGGGGGGGTDAYKFALRSASHIASIDRVDLLDSDSMRSMHHHLHTGGRPDAPMVDSKGSRQGTLTPTSHWIRE</sequence>
<feature type="transmembrane region" description="Helical" evidence="2">
    <location>
        <begin position="200"/>
        <end position="218"/>
    </location>
</feature>
<dbReference type="AlphaFoldDB" id="A0AAD5Q2W5"/>
<protein>
    <submittedName>
        <fullName evidence="3">Uncharacterized protein</fullName>
    </submittedName>
</protein>
<feature type="transmembrane region" description="Helical" evidence="2">
    <location>
        <begin position="246"/>
        <end position="267"/>
    </location>
</feature>
<feature type="transmembrane region" description="Helical" evidence="2">
    <location>
        <begin position="157"/>
        <end position="180"/>
    </location>
</feature>
<feature type="transmembrane region" description="Helical" evidence="2">
    <location>
        <begin position="123"/>
        <end position="145"/>
    </location>
</feature>
<feature type="region of interest" description="Disordered" evidence="1">
    <location>
        <begin position="394"/>
        <end position="428"/>
    </location>
</feature>
<evidence type="ECO:0000313" key="3">
    <source>
        <dbReference type="EMBL" id="KAJ0393844.1"/>
    </source>
</evidence>
<evidence type="ECO:0000256" key="1">
    <source>
        <dbReference type="SAM" id="MobiDB-lite"/>
    </source>
</evidence>
<gene>
    <name evidence="3" type="ORF">P43SY_001707</name>
</gene>
<reference evidence="3" key="1">
    <citation type="submission" date="2021-12" db="EMBL/GenBank/DDBJ databases">
        <title>Prjna785345.</title>
        <authorList>
            <person name="Rujirawat T."/>
            <person name="Krajaejun T."/>
        </authorList>
    </citation>
    <scope>NUCLEOTIDE SEQUENCE</scope>
    <source>
        <strain evidence="3">Pi057C3</strain>
    </source>
</reference>
<name>A0AAD5Q2W5_PYTIN</name>
<feature type="compositionally biased region" description="Polar residues" evidence="1">
    <location>
        <begin position="414"/>
        <end position="428"/>
    </location>
</feature>
<dbReference type="EMBL" id="JAKCXM010000456">
    <property type="protein sequence ID" value="KAJ0393844.1"/>
    <property type="molecule type" value="Genomic_DNA"/>
</dbReference>
<feature type="transmembrane region" description="Helical" evidence="2">
    <location>
        <begin position="51"/>
        <end position="72"/>
    </location>
</feature>
<keyword evidence="2" id="KW-0812">Transmembrane</keyword>
<feature type="transmembrane region" description="Helical" evidence="2">
    <location>
        <begin position="92"/>
        <end position="111"/>
    </location>
</feature>
<keyword evidence="4" id="KW-1185">Reference proteome</keyword>
<feature type="transmembrane region" description="Helical" evidence="2">
    <location>
        <begin position="273"/>
        <end position="298"/>
    </location>
</feature>
<evidence type="ECO:0000313" key="4">
    <source>
        <dbReference type="Proteomes" id="UP001209570"/>
    </source>
</evidence>
<comment type="caution">
    <text evidence="3">The sequence shown here is derived from an EMBL/GenBank/DDBJ whole genome shotgun (WGS) entry which is preliminary data.</text>
</comment>
<organism evidence="3 4">
    <name type="scientific">Pythium insidiosum</name>
    <name type="common">Pythiosis disease agent</name>
    <dbReference type="NCBI Taxonomy" id="114742"/>
    <lineage>
        <taxon>Eukaryota</taxon>
        <taxon>Sar</taxon>
        <taxon>Stramenopiles</taxon>
        <taxon>Oomycota</taxon>
        <taxon>Peronosporomycetes</taxon>
        <taxon>Pythiales</taxon>
        <taxon>Pythiaceae</taxon>
        <taxon>Pythium</taxon>
    </lineage>
</organism>
<evidence type="ECO:0000256" key="2">
    <source>
        <dbReference type="SAM" id="Phobius"/>
    </source>
</evidence>
<dbReference type="Proteomes" id="UP001209570">
    <property type="component" value="Unassembled WGS sequence"/>
</dbReference>
<proteinExistence type="predicted"/>